<evidence type="ECO:0000313" key="2">
    <source>
        <dbReference type="EMBL" id="MCM2388988.1"/>
    </source>
</evidence>
<gene>
    <name evidence="2" type="ORF">NBG84_11910</name>
</gene>
<sequence>MASTPGGNAMVKGYGRLVAATAAGVLLLTGCGSDSAAGKPDAKKPAATEPAKPAEEPSTKGPSPEQSDPAKASPPAPIRPKALTEAELTALMPMDALPGWRKTGGPLTEDMRKPLPGGYCARSNPSCEGLAYLTNALLLKEDAGTAAFLVYAYRDTRAAQAAYSNLWAATARQVPPPHKPITLGPVGEQRDAQRGERPGMGTSAMIQVRVGTTVLVIETGGLGGNRPTDAQVTDWAAMFAERSRQAQAGETPSARAGN</sequence>
<name>A0ABT0UNL8_9ACTN</name>
<comment type="caution">
    <text evidence="2">The sequence shown here is derived from an EMBL/GenBank/DDBJ whole genome shotgun (WGS) entry which is preliminary data.</text>
</comment>
<evidence type="ECO:0000313" key="3">
    <source>
        <dbReference type="Proteomes" id="UP001431429"/>
    </source>
</evidence>
<reference evidence="2" key="1">
    <citation type="submission" date="2022-06" db="EMBL/GenBank/DDBJ databases">
        <title>Genome public.</title>
        <authorList>
            <person name="Sun Q."/>
        </authorList>
    </citation>
    <scope>NUCLEOTIDE SEQUENCE</scope>
    <source>
        <strain evidence="2">CWNU-1</strain>
    </source>
</reference>
<feature type="compositionally biased region" description="Basic and acidic residues" evidence="1">
    <location>
        <begin position="188"/>
        <end position="197"/>
    </location>
</feature>
<feature type="compositionally biased region" description="Basic and acidic residues" evidence="1">
    <location>
        <begin position="40"/>
        <end position="58"/>
    </location>
</feature>
<feature type="region of interest" description="Disordered" evidence="1">
    <location>
        <begin position="30"/>
        <end position="79"/>
    </location>
</feature>
<evidence type="ECO:0000256" key="1">
    <source>
        <dbReference type="SAM" id="MobiDB-lite"/>
    </source>
</evidence>
<accession>A0ABT0UNL8</accession>
<feature type="compositionally biased region" description="Low complexity" evidence="1">
    <location>
        <begin position="30"/>
        <end position="39"/>
    </location>
</feature>
<dbReference type="RefSeq" id="WP_250919324.1">
    <property type="nucleotide sequence ID" value="NZ_JAMQAW010000009.1"/>
</dbReference>
<dbReference type="EMBL" id="JAMQAW010000009">
    <property type="protein sequence ID" value="MCM2388988.1"/>
    <property type="molecule type" value="Genomic_DNA"/>
</dbReference>
<organism evidence="2 3">
    <name type="scientific">Streptomyces albipurpureus</name>
    <dbReference type="NCBI Taxonomy" id="2897419"/>
    <lineage>
        <taxon>Bacteria</taxon>
        <taxon>Bacillati</taxon>
        <taxon>Actinomycetota</taxon>
        <taxon>Actinomycetes</taxon>
        <taxon>Kitasatosporales</taxon>
        <taxon>Streptomycetaceae</taxon>
        <taxon>Streptomyces</taxon>
    </lineage>
</organism>
<dbReference type="Proteomes" id="UP001431429">
    <property type="component" value="Unassembled WGS sequence"/>
</dbReference>
<evidence type="ECO:0008006" key="4">
    <source>
        <dbReference type="Google" id="ProtNLM"/>
    </source>
</evidence>
<proteinExistence type="predicted"/>
<protein>
    <recommendedName>
        <fullName evidence="4">Lipoprotein</fullName>
    </recommendedName>
</protein>
<feature type="region of interest" description="Disordered" evidence="1">
    <location>
        <begin position="177"/>
        <end position="204"/>
    </location>
</feature>
<keyword evidence="3" id="KW-1185">Reference proteome</keyword>